<proteinExistence type="inferred from homology"/>
<feature type="domain" description="CdaR GGDEF-like" evidence="5">
    <location>
        <begin position="144"/>
        <end position="313"/>
    </location>
</feature>
<evidence type="ECO:0000259" key="4">
    <source>
        <dbReference type="Pfam" id="PF13556"/>
    </source>
</evidence>
<keyword evidence="7" id="KW-1185">Reference proteome</keyword>
<evidence type="ECO:0000259" key="3">
    <source>
        <dbReference type="Pfam" id="PF05651"/>
    </source>
</evidence>
<accession>A0A6H9YKI2</accession>
<sequence length="428" mass="45731">MLAPALAQGIAGDTSAIIGYNVLITDRDGVVIGSGDTSRIGSFHEASVQVMLTQEAAAHSAGEARRLRGVRPGITLPIVIDGDAVGTVGITGSPAQVGRFGRVVKRQTEILLQESLLLRSRLLRERAAEDLLREIAHFDPEVVSPDDLVARSADLGYDLRAPRVAVIVDIGATGTPVTGPSVSETSGTGTSVTGRSVSRGDPSAPDTETRNSSVDARAQRADADMLRALPPRLIREAFADSQDLVAGMASGRFAVLHQTRDRPVRDLVPLCESIVEGLERRLAVPVRIGIGAAASSVAALRDSYEDAASALRLGPRARPGISVHVIEDLRVHRLIAAVAPRTRARFTASLIPALRARSDWPVLRRTIMVWCESGFSLVRTASTLNIHRNTLIYRLDRIAHLSGHPVRDHPAALALYLACIADQVEPHS</sequence>
<comment type="caution">
    <text evidence="6">The sequence shown here is derived from an EMBL/GenBank/DDBJ whole genome shotgun (WGS) entry which is preliminary data.</text>
</comment>
<name>A0A6H9YKI2_9ACTN</name>
<organism evidence="6 7">
    <name type="scientific">Actinomadura rudentiformis</name>
    <dbReference type="NCBI Taxonomy" id="359158"/>
    <lineage>
        <taxon>Bacteria</taxon>
        <taxon>Bacillati</taxon>
        <taxon>Actinomycetota</taxon>
        <taxon>Actinomycetes</taxon>
        <taxon>Streptosporangiales</taxon>
        <taxon>Thermomonosporaceae</taxon>
        <taxon>Actinomadura</taxon>
    </lineage>
</organism>
<evidence type="ECO:0000313" key="7">
    <source>
        <dbReference type="Proteomes" id="UP000468735"/>
    </source>
</evidence>
<gene>
    <name evidence="6" type="ORF">F8566_44465</name>
</gene>
<reference evidence="6 7" key="1">
    <citation type="submission" date="2019-09" db="EMBL/GenBank/DDBJ databases">
        <title>Actinomadura physcomitrii sp. nov., a novel actinomycete isolated from moss [Physcomitrium sphaericum (Ludw) Fuernr].</title>
        <authorList>
            <person name="Zhuang X."/>
            <person name="Liu C."/>
        </authorList>
    </citation>
    <scope>NUCLEOTIDE SEQUENCE [LARGE SCALE GENOMIC DNA]</scope>
    <source>
        <strain evidence="6 7">HMC1</strain>
    </source>
</reference>
<dbReference type="InterPro" id="IPR025736">
    <property type="entry name" value="PucR_C-HTH_dom"/>
</dbReference>
<evidence type="ECO:0000256" key="1">
    <source>
        <dbReference type="ARBA" id="ARBA00006754"/>
    </source>
</evidence>
<dbReference type="PANTHER" id="PTHR33744:SF15">
    <property type="entry name" value="CARBOHYDRATE DIACID REGULATOR"/>
    <property type="match status" value="1"/>
</dbReference>
<dbReference type="InterPro" id="IPR042070">
    <property type="entry name" value="PucR_C-HTH_sf"/>
</dbReference>
<evidence type="ECO:0000256" key="2">
    <source>
        <dbReference type="SAM" id="MobiDB-lite"/>
    </source>
</evidence>
<dbReference type="Pfam" id="PF13556">
    <property type="entry name" value="HTH_30"/>
    <property type="match status" value="1"/>
</dbReference>
<dbReference type="EMBL" id="WBMT01000029">
    <property type="protein sequence ID" value="KAB2340658.1"/>
    <property type="molecule type" value="Genomic_DNA"/>
</dbReference>
<comment type="similarity">
    <text evidence="1">Belongs to the CdaR family.</text>
</comment>
<dbReference type="Pfam" id="PF17853">
    <property type="entry name" value="GGDEF_2"/>
    <property type="match status" value="1"/>
</dbReference>
<feature type="domain" description="Putative sugar diacid recognition" evidence="3">
    <location>
        <begin position="3"/>
        <end position="134"/>
    </location>
</feature>
<evidence type="ECO:0000259" key="5">
    <source>
        <dbReference type="Pfam" id="PF17853"/>
    </source>
</evidence>
<dbReference type="PANTHER" id="PTHR33744">
    <property type="entry name" value="CARBOHYDRATE DIACID REGULATOR"/>
    <property type="match status" value="1"/>
</dbReference>
<dbReference type="InterPro" id="IPR051448">
    <property type="entry name" value="CdaR-like_regulators"/>
</dbReference>
<protein>
    <submittedName>
        <fullName evidence="6">Sugar diacid utilization regulator</fullName>
    </submittedName>
</protein>
<dbReference type="Pfam" id="PF05651">
    <property type="entry name" value="Diacid_rec"/>
    <property type="match status" value="1"/>
</dbReference>
<dbReference type="InterPro" id="IPR041522">
    <property type="entry name" value="CdaR_GGDEF"/>
</dbReference>
<feature type="region of interest" description="Disordered" evidence="2">
    <location>
        <begin position="175"/>
        <end position="215"/>
    </location>
</feature>
<dbReference type="OrthoDB" id="4571023at2"/>
<evidence type="ECO:0000313" key="6">
    <source>
        <dbReference type="EMBL" id="KAB2340658.1"/>
    </source>
</evidence>
<dbReference type="InterPro" id="IPR008599">
    <property type="entry name" value="Diacid_rec"/>
</dbReference>
<dbReference type="Gene3D" id="1.10.10.2840">
    <property type="entry name" value="PucR C-terminal helix-turn-helix domain"/>
    <property type="match status" value="1"/>
</dbReference>
<dbReference type="Proteomes" id="UP000468735">
    <property type="component" value="Unassembled WGS sequence"/>
</dbReference>
<feature type="domain" description="PucR C-terminal helix-turn-helix" evidence="4">
    <location>
        <begin position="363"/>
        <end position="420"/>
    </location>
</feature>
<dbReference type="AlphaFoldDB" id="A0A6H9YKI2"/>
<feature type="compositionally biased region" description="Low complexity" evidence="2">
    <location>
        <begin position="177"/>
        <end position="200"/>
    </location>
</feature>